<dbReference type="SUPFAM" id="SSF52540">
    <property type="entry name" value="P-loop containing nucleoside triphosphate hydrolases"/>
    <property type="match status" value="1"/>
</dbReference>
<dbReference type="EC" id="6.3.3.3" evidence="9"/>
<comment type="catalytic activity">
    <reaction evidence="8">
        <text>(7R,8S)-8-amino-7-(carboxyamino)nonanoate + ATP = (4R,5S)-dethiobiotin + ADP + phosphate + H(+)</text>
        <dbReference type="Rhea" id="RHEA:63684"/>
        <dbReference type="ChEBI" id="CHEBI:15378"/>
        <dbReference type="ChEBI" id="CHEBI:30616"/>
        <dbReference type="ChEBI" id="CHEBI:43474"/>
        <dbReference type="ChEBI" id="CHEBI:149470"/>
        <dbReference type="ChEBI" id="CHEBI:149473"/>
        <dbReference type="ChEBI" id="CHEBI:456216"/>
    </reaction>
</comment>
<dbReference type="GO" id="GO:0005829">
    <property type="term" value="C:cytosol"/>
    <property type="evidence" value="ECO:0007669"/>
    <property type="project" value="TreeGrafter"/>
</dbReference>
<feature type="binding site" evidence="9">
    <location>
        <begin position="14"/>
        <end position="19"/>
    </location>
    <ligand>
        <name>ATP</name>
        <dbReference type="ChEBI" id="CHEBI:30616"/>
    </ligand>
</feature>
<dbReference type="Proteomes" id="UP000260823">
    <property type="component" value="Unassembled WGS sequence"/>
</dbReference>
<organism evidence="10 11">
    <name type="scientific">Mucilaginibacter terrenus</name>
    <dbReference type="NCBI Taxonomy" id="2482727"/>
    <lineage>
        <taxon>Bacteria</taxon>
        <taxon>Pseudomonadati</taxon>
        <taxon>Bacteroidota</taxon>
        <taxon>Sphingobacteriia</taxon>
        <taxon>Sphingobacteriales</taxon>
        <taxon>Sphingobacteriaceae</taxon>
        <taxon>Mucilaginibacter</taxon>
    </lineage>
</organism>
<feature type="binding site" evidence="9">
    <location>
        <position position="45"/>
    </location>
    <ligand>
        <name>Mg(2+)</name>
        <dbReference type="ChEBI" id="CHEBI:18420"/>
    </ligand>
</feature>
<dbReference type="UniPathway" id="UPA00078">
    <property type="reaction ID" value="UER00161"/>
</dbReference>
<feature type="binding site" evidence="9">
    <location>
        <position position="18"/>
    </location>
    <ligand>
        <name>Mg(2+)</name>
        <dbReference type="ChEBI" id="CHEBI:18420"/>
    </ligand>
</feature>
<dbReference type="HAMAP" id="MF_00336">
    <property type="entry name" value="BioD"/>
    <property type="match status" value="1"/>
</dbReference>
<evidence type="ECO:0000256" key="9">
    <source>
        <dbReference type="HAMAP-Rule" id="MF_00336"/>
    </source>
</evidence>
<keyword evidence="1 9" id="KW-0963">Cytoplasm</keyword>
<keyword evidence="11" id="KW-1185">Reference proteome</keyword>
<feature type="active site" evidence="9">
    <location>
        <position position="34"/>
    </location>
</feature>
<accession>A0A3E2NU82</accession>
<evidence type="ECO:0000256" key="4">
    <source>
        <dbReference type="ARBA" id="ARBA00022741"/>
    </source>
</evidence>
<keyword evidence="7 9" id="KW-0460">Magnesium</keyword>
<reference evidence="10 11" key="1">
    <citation type="submission" date="2018-08" db="EMBL/GenBank/DDBJ databases">
        <title>Mucilaginibacter terrae sp. nov., isolated from manganese diggings.</title>
        <authorList>
            <person name="Huang Y."/>
            <person name="Zhou Z."/>
        </authorList>
    </citation>
    <scope>NUCLEOTIDE SEQUENCE [LARGE SCALE GENOMIC DNA]</scope>
    <source>
        <strain evidence="10 11">ZH6</strain>
    </source>
</reference>
<feature type="binding site" evidence="9">
    <location>
        <begin position="185"/>
        <end position="187"/>
    </location>
    <ligand>
        <name>ATP</name>
        <dbReference type="ChEBI" id="CHEBI:30616"/>
    </ligand>
</feature>
<evidence type="ECO:0000256" key="5">
    <source>
        <dbReference type="ARBA" id="ARBA00022756"/>
    </source>
</evidence>
<dbReference type="RefSeq" id="WP_117381463.1">
    <property type="nucleotide sequence ID" value="NZ_QWDE01000001.1"/>
</dbReference>
<evidence type="ECO:0000256" key="1">
    <source>
        <dbReference type="ARBA" id="ARBA00022490"/>
    </source>
</evidence>
<comment type="caution">
    <text evidence="10">The sequence shown here is derived from an EMBL/GenBank/DDBJ whole genome shotgun (WGS) entry which is preliminary data.</text>
</comment>
<feature type="binding site" evidence="9">
    <location>
        <position position="45"/>
    </location>
    <ligand>
        <name>ATP</name>
        <dbReference type="ChEBI" id="CHEBI:30616"/>
    </ligand>
</feature>
<dbReference type="InterPro" id="IPR027417">
    <property type="entry name" value="P-loop_NTPase"/>
</dbReference>
<dbReference type="PANTHER" id="PTHR43210:SF2">
    <property type="entry name" value="ATP-DEPENDENT DETHIOBIOTIN SYNTHETASE BIOD 2"/>
    <property type="match status" value="1"/>
</dbReference>
<dbReference type="GO" id="GO:0005524">
    <property type="term" value="F:ATP binding"/>
    <property type="evidence" value="ECO:0007669"/>
    <property type="project" value="UniProtKB-UniRule"/>
</dbReference>
<dbReference type="InterPro" id="IPR004472">
    <property type="entry name" value="DTB_synth_BioD"/>
</dbReference>
<comment type="caution">
    <text evidence="9">Lacks conserved residue(s) required for the propagation of feature annotation.</text>
</comment>
<keyword evidence="4 9" id="KW-0547">Nucleotide-binding</keyword>
<feature type="binding site" evidence="9">
    <location>
        <position position="38"/>
    </location>
    <ligand>
        <name>substrate</name>
    </ligand>
</feature>
<keyword evidence="2 9" id="KW-0436">Ligase</keyword>
<evidence type="ECO:0000256" key="7">
    <source>
        <dbReference type="ARBA" id="ARBA00022842"/>
    </source>
</evidence>
<protein>
    <recommendedName>
        <fullName evidence="9">ATP-dependent dethiobiotin synthetase BioD</fullName>
        <ecNumber evidence="9">6.3.3.3</ecNumber>
    </recommendedName>
    <alternativeName>
        <fullName evidence="9">DTB synthetase</fullName>
        <shortName evidence="9">DTBS</shortName>
    </alternativeName>
    <alternativeName>
        <fullName evidence="9">Dethiobiotin synthase</fullName>
    </alternativeName>
</protein>
<evidence type="ECO:0000256" key="6">
    <source>
        <dbReference type="ARBA" id="ARBA00022840"/>
    </source>
</evidence>
<comment type="similarity">
    <text evidence="9">Belongs to the dethiobiotin synthetase family.</text>
</comment>
<dbReference type="GO" id="GO:0009102">
    <property type="term" value="P:biotin biosynthetic process"/>
    <property type="evidence" value="ECO:0007669"/>
    <property type="project" value="UniProtKB-UniRule"/>
</dbReference>
<evidence type="ECO:0000313" key="11">
    <source>
        <dbReference type="Proteomes" id="UP000260823"/>
    </source>
</evidence>
<comment type="subcellular location">
    <subcellularLocation>
        <location evidence="9">Cytoplasm</location>
    </subcellularLocation>
</comment>
<dbReference type="EMBL" id="QWDE01000001">
    <property type="protein sequence ID" value="RFZ84575.1"/>
    <property type="molecule type" value="Genomic_DNA"/>
</dbReference>
<dbReference type="Pfam" id="PF13500">
    <property type="entry name" value="AAA_26"/>
    <property type="match status" value="1"/>
</dbReference>
<keyword evidence="3 9" id="KW-0479">Metal-binding</keyword>
<evidence type="ECO:0000256" key="2">
    <source>
        <dbReference type="ARBA" id="ARBA00022598"/>
    </source>
</evidence>
<comment type="catalytic activity">
    <reaction evidence="9">
        <text>(7R,8S)-7,8-diammoniononanoate + CO2 + ATP = (4R,5S)-dethiobiotin + ADP + phosphate + 3 H(+)</text>
        <dbReference type="Rhea" id="RHEA:15805"/>
        <dbReference type="ChEBI" id="CHEBI:15378"/>
        <dbReference type="ChEBI" id="CHEBI:16526"/>
        <dbReference type="ChEBI" id="CHEBI:30616"/>
        <dbReference type="ChEBI" id="CHEBI:43474"/>
        <dbReference type="ChEBI" id="CHEBI:149469"/>
        <dbReference type="ChEBI" id="CHEBI:149473"/>
        <dbReference type="ChEBI" id="CHEBI:456216"/>
        <dbReference type="EC" id="6.3.3.3"/>
    </reaction>
</comment>
<comment type="cofactor">
    <cofactor evidence="9">
        <name>Mg(2+)</name>
        <dbReference type="ChEBI" id="CHEBI:18420"/>
    </cofactor>
</comment>
<dbReference type="AlphaFoldDB" id="A0A3E2NU82"/>
<dbReference type="NCBIfam" id="TIGR00347">
    <property type="entry name" value="bioD"/>
    <property type="match status" value="1"/>
</dbReference>
<evidence type="ECO:0000256" key="3">
    <source>
        <dbReference type="ARBA" id="ARBA00022723"/>
    </source>
</evidence>
<keyword evidence="5 9" id="KW-0093">Biotin biosynthesis</keyword>
<dbReference type="GO" id="GO:0004141">
    <property type="term" value="F:dethiobiotin synthase activity"/>
    <property type="evidence" value="ECO:0007669"/>
    <property type="project" value="UniProtKB-UniRule"/>
</dbReference>
<feature type="binding site" evidence="9">
    <location>
        <begin position="101"/>
        <end position="104"/>
    </location>
    <ligand>
        <name>ATP</name>
        <dbReference type="ChEBI" id="CHEBI:30616"/>
    </ligand>
</feature>
<dbReference type="PANTHER" id="PTHR43210">
    <property type="entry name" value="DETHIOBIOTIN SYNTHETASE"/>
    <property type="match status" value="1"/>
</dbReference>
<keyword evidence="6 9" id="KW-0067">ATP-binding</keyword>
<feature type="binding site" evidence="9">
    <location>
        <position position="101"/>
    </location>
    <ligand>
        <name>Mg(2+)</name>
        <dbReference type="ChEBI" id="CHEBI:18420"/>
    </ligand>
</feature>
<name>A0A3E2NU82_9SPHI</name>
<gene>
    <name evidence="9 10" type="primary">bioD</name>
    <name evidence="10" type="ORF">DYU05_02870</name>
</gene>
<evidence type="ECO:0000313" key="10">
    <source>
        <dbReference type="EMBL" id="RFZ84575.1"/>
    </source>
</evidence>
<comment type="function">
    <text evidence="9">Catalyzes a mechanistically unusual reaction, the ATP-dependent insertion of CO2 between the N7 and N8 nitrogen atoms of 7,8-diaminopelargonic acid (DAPA, also called 7,8-diammoniononanoate) to form a ureido ring.</text>
</comment>
<dbReference type="CDD" id="cd03109">
    <property type="entry name" value="DTBS"/>
    <property type="match status" value="1"/>
</dbReference>
<comment type="pathway">
    <text evidence="9">Cofactor biosynthesis; biotin biosynthesis; biotin from 7,8-diaminononanoate: step 1/2.</text>
</comment>
<dbReference type="Gene3D" id="3.40.50.300">
    <property type="entry name" value="P-loop containing nucleotide triphosphate hydrolases"/>
    <property type="match status" value="1"/>
</dbReference>
<comment type="subunit">
    <text evidence="9">Homodimer.</text>
</comment>
<proteinExistence type="inferred from homology"/>
<sequence length="205" mass="22279">MNDKPLFITGIGTGIGKTLVSAILVEKLKADYWKPVQSGDLDNSDTMKVRSLVTNTQSYFHEEAYRLTQPYSPHKSALLDGIAIDEHKLLKPSTTNKLLIEGAGGLMVPLNDHFLLVDLIKALEAEVVLVSQNYLGSINHTLLSIEFLRARSIPIKGIIFNGEPNTSSEEYIIKYSGLGCIGQIPTLANIDKATVAAAGSNINLD</sequence>
<dbReference type="PIRSF" id="PIRSF006755">
    <property type="entry name" value="DTB_synth"/>
    <property type="match status" value="1"/>
</dbReference>
<dbReference type="OrthoDB" id="9802097at2"/>
<evidence type="ECO:0000256" key="8">
    <source>
        <dbReference type="ARBA" id="ARBA00047386"/>
    </source>
</evidence>
<dbReference type="GO" id="GO:0000287">
    <property type="term" value="F:magnesium ion binding"/>
    <property type="evidence" value="ECO:0007669"/>
    <property type="project" value="UniProtKB-UniRule"/>
</dbReference>